<dbReference type="Gene3D" id="6.10.250.3220">
    <property type="match status" value="1"/>
</dbReference>
<evidence type="ECO:0000256" key="5">
    <source>
        <dbReference type="SAM" id="MobiDB-lite"/>
    </source>
</evidence>
<sequence length="184" mass="20671">MANQDKICKFFENKEACPYGSNCEDSHDIFTDDHLKIISKQLDSIIGGMSYIDQQITNLSNDVQSLNNRQNKLSYQINEVTLSMSTLNAACRHIGVPITTGVSWDRKSEVDQIELNKPDLTDRAQQLLHSEHTSCNNSTINGSSPFVPHIDENIHEESDSDLAEDDLKDGDILLEDNHDEPIPD</sequence>
<feature type="domain" description="C3H1-type" evidence="6">
    <location>
        <begin position="2"/>
        <end position="30"/>
    </location>
</feature>
<evidence type="ECO:0000313" key="8">
    <source>
        <dbReference type="Proteomes" id="UP001157348"/>
    </source>
</evidence>
<feature type="compositionally biased region" description="Polar residues" evidence="5">
    <location>
        <begin position="134"/>
        <end position="144"/>
    </location>
</feature>
<evidence type="ECO:0000256" key="4">
    <source>
        <dbReference type="PROSITE-ProRule" id="PRU00723"/>
    </source>
</evidence>
<evidence type="ECO:0000256" key="3">
    <source>
        <dbReference type="ARBA" id="ARBA00022833"/>
    </source>
</evidence>
<gene>
    <name evidence="7" type="ORF">GuLV1_gp1</name>
</gene>
<keyword evidence="1 4" id="KW-0479">Metal-binding</keyword>
<reference evidence="7 8" key="1">
    <citation type="submission" date="2021-05" db="EMBL/GenBank/DDBJ databases">
        <authorList>
            <person name="Feng G."/>
        </authorList>
    </citation>
    <scope>NUCLEOTIDE SEQUENCE [LARGE SCALE GENOMIC DNA]</scope>
    <source>
        <strain evidence="7">YZZGZ270108</strain>
    </source>
</reference>
<dbReference type="SUPFAM" id="SSF90229">
    <property type="entry name" value="CCCH zinc finger"/>
    <property type="match status" value="1"/>
</dbReference>
<dbReference type="InterPro" id="IPR036855">
    <property type="entry name" value="Znf_CCCH_sf"/>
</dbReference>
<evidence type="ECO:0000313" key="7">
    <source>
        <dbReference type="EMBL" id="UHK03026.1"/>
    </source>
</evidence>
<evidence type="ECO:0000256" key="1">
    <source>
        <dbReference type="ARBA" id="ARBA00022723"/>
    </source>
</evidence>
<evidence type="ECO:0000259" key="6">
    <source>
        <dbReference type="PROSITE" id="PS50103"/>
    </source>
</evidence>
<dbReference type="PROSITE" id="PS50103">
    <property type="entry name" value="ZF_C3H1"/>
    <property type="match status" value="1"/>
</dbReference>
<dbReference type="InterPro" id="IPR000571">
    <property type="entry name" value="Znf_CCCH"/>
</dbReference>
<feature type="zinc finger region" description="C3H1-type" evidence="4">
    <location>
        <begin position="2"/>
        <end position="30"/>
    </location>
</feature>
<proteinExistence type="predicted"/>
<accession>A0AAX2ZQ47</accession>
<feature type="compositionally biased region" description="Basic and acidic residues" evidence="5">
    <location>
        <begin position="169"/>
        <end position="184"/>
    </location>
</feature>
<keyword evidence="3 4" id="KW-0862">Zinc</keyword>
<name>A0AAX2ZQ47_9MONO</name>
<evidence type="ECO:0000256" key="2">
    <source>
        <dbReference type="ARBA" id="ARBA00022771"/>
    </source>
</evidence>
<dbReference type="Proteomes" id="UP001157348">
    <property type="component" value="Segment"/>
</dbReference>
<dbReference type="GO" id="GO:0008270">
    <property type="term" value="F:zinc ion binding"/>
    <property type="evidence" value="ECO:0007669"/>
    <property type="project" value="UniProtKB-KW"/>
</dbReference>
<dbReference type="EMBL" id="MZ209771">
    <property type="protein sequence ID" value="UHK03026.1"/>
    <property type="molecule type" value="Viral_cRNA"/>
</dbReference>
<keyword evidence="2 4" id="KW-0863">Zinc-finger</keyword>
<feature type="compositionally biased region" description="Acidic residues" evidence="5">
    <location>
        <begin position="158"/>
        <end position="168"/>
    </location>
</feature>
<protein>
    <recommendedName>
        <fullName evidence="6">C3H1-type domain-containing protein</fullName>
    </recommendedName>
</protein>
<organism evidence="7 8">
    <name type="scientific">Guiyang lispivirus 1</name>
    <dbReference type="NCBI Taxonomy" id="2905570"/>
    <lineage>
        <taxon>Viruses</taxon>
        <taxon>Riboviria</taxon>
        <taxon>Orthornavirae</taxon>
        <taxon>Negarnaviricota</taxon>
        <taxon>Haploviricotina</taxon>
        <taxon>Monjiviricetes</taxon>
        <taxon>Mononegavirales</taxon>
        <taxon>Lispiviridae</taxon>
        <taxon>Aranavirus</taxon>
        <taxon>Aranavirus guiyangense</taxon>
    </lineage>
</organism>
<feature type="region of interest" description="Disordered" evidence="5">
    <location>
        <begin position="134"/>
        <end position="184"/>
    </location>
</feature>
<keyword evidence="8" id="KW-1185">Reference proteome</keyword>